<evidence type="ECO:0000313" key="2">
    <source>
        <dbReference type="Proteomes" id="UP000694392"/>
    </source>
</evidence>
<sequence>MEVLSESSSKSGGYRLFTSYSRHSSEMKQSGLGSQCTGLFSTTVLGGSSSAPNLQDYARSHGKKFAASLTYKDGRCDLCSGWLLHGTLPLEVVEAKGSCPARSGFTLLLALRIGLWGQVAVHLFALAQGW</sequence>
<dbReference type="Proteomes" id="UP000694392">
    <property type="component" value="Unplaced"/>
</dbReference>
<proteinExistence type="predicted"/>
<organism evidence="1 2">
    <name type="scientific">Sphenodon punctatus</name>
    <name type="common">Tuatara</name>
    <name type="synonym">Hatteria punctata</name>
    <dbReference type="NCBI Taxonomy" id="8508"/>
    <lineage>
        <taxon>Eukaryota</taxon>
        <taxon>Metazoa</taxon>
        <taxon>Chordata</taxon>
        <taxon>Craniata</taxon>
        <taxon>Vertebrata</taxon>
        <taxon>Euteleostomi</taxon>
        <taxon>Lepidosauria</taxon>
        <taxon>Sphenodontia</taxon>
        <taxon>Sphenodontidae</taxon>
        <taxon>Sphenodon</taxon>
    </lineage>
</organism>
<protein>
    <submittedName>
        <fullName evidence="1">Uncharacterized protein</fullName>
    </submittedName>
</protein>
<keyword evidence="2" id="KW-1185">Reference proteome</keyword>
<reference evidence="1" key="2">
    <citation type="submission" date="2025-09" db="UniProtKB">
        <authorList>
            <consortium name="Ensembl"/>
        </authorList>
    </citation>
    <scope>IDENTIFICATION</scope>
</reference>
<evidence type="ECO:0000313" key="1">
    <source>
        <dbReference type="Ensembl" id="ENSSPUP00000018712.1"/>
    </source>
</evidence>
<reference evidence="1" key="1">
    <citation type="submission" date="2025-08" db="UniProtKB">
        <authorList>
            <consortium name="Ensembl"/>
        </authorList>
    </citation>
    <scope>IDENTIFICATION</scope>
</reference>
<accession>A0A8D0HEQ0</accession>
<dbReference type="AlphaFoldDB" id="A0A8D0HEQ0"/>
<dbReference type="Ensembl" id="ENSSPUT00000019932.1">
    <property type="protein sequence ID" value="ENSSPUP00000018712.1"/>
    <property type="gene ID" value="ENSSPUG00000014440.1"/>
</dbReference>
<name>A0A8D0HEQ0_SPHPU</name>